<evidence type="ECO:0000313" key="3">
    <source>
        <dbReference type="Proteomes" id="UP000287651"/>
    </source>
</evidence>
<name>A0A426ZZJ4_ENSVE</name>
<dbReference type="Proteomes" id="UP000287651">
    <property type="component" value="Unassembled WGS sequence"/>
</dbReference>
<sequence>MSARSLTIPGNNHLSPNKSPEQKDELPSSALEREIYRCILSIVIGSYSRNNRCPISKPTQKCSQNPSLRRDISQPHSAPMMQSRSSLRSSPWDLLRTLLIDRHLPQAPPLTACLSQAHSSPSQSTPSKHNYD</sequence>
<comment type="caution">
    <text evidence="2">The sequence shown here is derived from an EMBL/GenBank/DDBJ whole genome shotgun (WGS) entry which is preliminary data.</text>
</comment>
<accession>A0A426ZZJ4</accession>
<feature type="region of interest" description="Disordered" evidence="1">
    <location>
        <begin position="112"/>
        <end position="132"/>
    </location>
</feature>
<dbReference type="EMBL" id="AMZH03004369">
    <property type="protein sequence ID" value="RRT69363.1"/>
    <property type="molecule type" value="Genomic_DNA"/>
</dbReference>
<feature type="region of interest" description="Disordered" evidence="1">
    <location>
        <begin position="1"/>
        <end position="28"/>
    </location>
</feature>
<evidence type="ECO:0000256" key="1">
    <source>
        <dbReference type="SAM" id="MobiDB-lite"/>
    </source>
</evidence>
<gene>
    <name evidence="2" type="ORF">B296_00024373</name>
</gene>
<reference evidence="2 3" key="1">
    <citation type="journal article" date="2014" name="Agronomy (Basel)">
        <title>A Draft Genome Sequence for Ensete ventricosum, the Drought-Tolerant Tree Against Hunger.</title>
        <authorList>
            <person name="Harrison J."/>
            <person name="Moore K.A."/>
            <person name="Paszkiewicz K."/>
            <person name="Jones T."/>
            <person name="Grant M."/>
            <person name="Ambacheew D."/>
            <person name="Muzemil S."/>
            <person name="Studholme D.J."/>
        </authorList>
    </citation>
    <scope>NUCLEOTIDE SEQUENCE [LARGE SCALE GENOMIC DNA]</scope>
</reference>
<feature type="compositionally biased region" description="Polar residues" evidence="1">
    <location>
        <begin position="113"/>
        <end position="132"/>
    </location>
</feature>
<feature type="compositionally biased region" description="Polar residues" evidence="1">
    <location>
        <begin position="49"/>
        <end position="67"/>
    </location>
</feature>
<protein>
    <submittedName>
        <fullName evidence="2">Uncharacterized protein</fullName>
    </submittedName>
</protein>
<feature type="region of interest" description="Disordered" evidence="1">
    <location>
        <begin position="49"/>
        <end position="88"/>
    </location>
</feature>
<feature type="compositionally biased region" description="Polar residues" evidence="1">
    <location>
        <begin position="74"/>
        <end position="88"/>
    </location>
</feature>
<proteinExistence type="predicted"/>
<evidence type="ECO:0000313" key="2">
    <source>
        <dbReference type="EMBL" id="RRT69363.1"/>
    </source>
</evidence>
<feature type="compositionally biased region" description="Polar residues" evidence="1">
    <location>
        <begin position="1"/>
        <end position="19"/>
    </location>
</feature>
<dbReference type="AlphaFoldDB" id="A0A426ZZJ4"/>
<organism evidence="2 3">
    <name type="scientific">Ensete ventricosum</name>
    <name type="common">Abyssinian banana</name>
    <name type="synonym">Musa ensete</name>
    <dbReference type="NCBI Taxonomy" id="4639"/>
    <lineage>
        <taxon>Eukaryota</taxon>
        <taxon>Viridiplantae</taxon>
        <taxon>Streptophyta</taxon>
        <taxon>Embryophyta</taxon>
        <taxon>Tracheophyta</taxon>
        <taxon>Spermatophyta</taxon>
        <taxon>Magnoliopsida</taxon>
        <taxon>Liliopsida</taxon>
        <taxon>Zingiberales</taxon>
        <taxon>Musaceae</taxon>
        <taxon>Ensete</taxon>
    </lineage>
</organism>